<dbReference type="InterPro" id="IPR036291">
    <property type="entry name" value="NAD(P)-bd_dom_sf"/>
</dbReference>
<organism evidence="4 5">
    <name type="scientific">Halalkalibacter alkaliphilus</name>
    <dbReference type="NCBI Taxonomy" id="2917993"/>
    <lineage>
        <taxon>Bacteria</taxon>
        <taxon>Bacillati</taxon>
        <taxon>Bacillota</taxon>
        <taxon>Bacilli</taxon>
        <taxon>Bacillales</taxon>
        <taxon>Bacillaceae</taxon>
        <taxon>Halalkalibacter</taxon>
    </lineage>
</organism>
<evidence type="ECO:0000313" key="4">
    <source>
        <dbReference type="EMBL" id="MCL7745837.1"/>
    </source>
</evidence>
<comment type="subcellular location">
    <subcellularLocation>
        <location evidence="1">Cell membrane</location>
        <topology evidence="1">Multi-pass membrane protein</topology>
    </subcellularLocation>
</comment>
<dbReference type="GO" id="GO:0005886">
    <property type="term" value="C:plasma membrane"/>
    <property type="evidence" value="ECO:0007669"/>
    <property type="project" value="UniProtKB-SubCell"/>
</dbReference>
<evidence type="ECO:0000259" key="3">
    <source>
        <dbReference type="PROSITE" id="PS51201"/>
    </source>
</evidence>
<dbReference type="Pfam" id="PF07885">
    <property type="entry name" value="Ion_trans_2"/>
    <property type="match status" value="1"/>
</dbReference>
<dbReference type="Proteomes" id="UP001139150">
    <property type="component" value="Unassembled WGS sequence"/>
</dbReference>
<evidence type="ECO:0000313" key="5">
    <source>
        <dbReference type="Proteomes" id="UP001139150"/>
    </source>
</evidence>
<comment type="caution">
    <text evidence="4">The sequence shown here is derived from an EMBL/GenBank/DDBJ whole genome shotgun (WGS) entry which is preliminary data.</text>
</comment>
<dbReference type="GO" id="GO:0006813">
    <property type="term" value="P:potassium ion transport"/>
    <property type="evidence" value="ECO:0007669"/>
    <property type="project" value="InterPro"/>
</dbReference>
<dbReference type="SUPFAM" id="SSF51735">
    <property type="entry name" value="NAD(P)-binding Rossmann-fold domains"/>
    <property type="match status" value="1"/>
</dbReference>
<feature type="transmembrane region" description="Helical" evidence="2">
    <location>
        <begin position="21"/>
        <end position="39"/>
    </location>
</feature>
<dbReference type="InterPro" id="IPR050721">
    <property type="entry name" value="Trk_Ktr_HKT_K-transport"/>
</dbReference>
<dbReference type="Gene3D" id="1.10.287.70">
    <property type="match status" value="1"/>
</dbReference>
<dbReference type="SUPFAM" id="SSF81324">
    <property type="entry name" value="Voltage-gated potassium channels"/>
    <property type="match status" value="1"/>
</dbReference>
<feature type="transmembrane region" description="Helical" evidence="2">
    <location>
        <begin position="75"/>
        <end position="96"/>
    </location>
</feature>
<dbReference type="Gene3D" id="3.40.50.720">
    <property type="entry name" value="NAD(P)-binding Rossmann-like Domain"/>
    <property type="match status" value="1"/>
</dbReference>
<dbReference type="Pfam" id="PF22614">
    <property type="entry name" value="Slo-like_RCK"/>
    <property type="match status" value="1"/>
</dbReference>
<dbReference type="PANTHER" id="PTHR43833">
    <property type="entry name" value="POTASSIUM CHANNEL PROTEIN 2-RELATED-RELATED"/>
    <property type="match status" value="1"/>
</dbReference>
<protein>
    <submittedName>
        <fullName evidence="4">Ion channel</fullName>
    </submittedName>
</protein>
<evidence type="ECO:0000256" key="2">
    <source>
        <dbReference type="SAM" id="Phobius"/>
    </source>
</evidence>
<dbReference type="EMBL" id="JAKRYL010000002">
    <property type="protein sequence ID" value="MCL7745837.1"/>
    <property type="molecule type" value="Genomic_DNA"/>
</dbReference>
<dbReference type="RefSeq" id="WP_250094775.1">
    <property type="nucleotide sequence ID" value="NZ_JAKRYL010000002.1"/>
</dbReference>
<accession>A0A9X1ZY70</accession>
<dbReference type="InterPro" id="IPR003148">
    <property type="entry name" value="RCK_N"/>
</dbReference>
<dbReference type="AlphaFoldDB" id="A0A9X1ZY70"/>
<keyword evidence="2" id="KW-0472">Membrane</keyword>
<dbReference type="PANTHER" id="PTHR43833:SF9">
    <property type="entry name" value="POTASSIUM CHANNEL PROTEIN YUGO-RELATED"/>
    <property type="match status" value="1"/>
</dbReference>
<keyword evidence="5" id="KW-1185">Reference proteome</keyword>
<keyword evidence="2" id="KW-0812">Transmembrane</keyword>
<evidence type="ECO:0000256" key="1">
    <source>
        <dbReference type="ARBA" id="ARBA00004651"/>
    </source>
</evidence>
<dbReference type="InterPro" id="IPR013099">
    <property type="entry name" value="K_chnl_dom"/>
</dbReference>
<feature type="domain" description="RCK N-terminal" evidence="3">
    <location>
        <begin position="116"/>
        <end position="245"/>
    </location>
</feature>
<keyword evidence="2" id="KW-1133">Transmembrane helix</keyword>
<name>A0A9X1ZY70_9BACI</name>
<reference evidence="4" key="1">
    <citation type="submission" date="2022-02" db="EMBL/GenBank/DDBJ databases">
        <title>Halalkalibacter sp. nov. isolated from Lonar Lake, India.</title>
        <authorList>
            <person name="Joshi A."/>
            <person name="Thite S."/>
            <person name="Lodha T."/>
        </authorList>
    </citation>
    <scope>NUCLEOTIDE SEQUENCE</scope>
    <source>
        <strain evidence="4">MEB205</strain>
    </source>
</reference>
<proteinExistence type="predicted"/>
<sequence>MLIALIQKVLHKTIKIEHWKIFLMGFIFFVLSSFIVYLLEPNEYKNPLNGFWFVMTTVSQVGFGDYIPKTIWGRLYTVVLYLFGVGFFAIIIAKWVDLVNKYEELKEQEIMGYTGKDHMVMINWSLKAKETIEQLIKLHQKIDIVLIDQLNNSPINDPNIHFVKGSAAKIDTLERANVLDAKSVCIFGPDHSIDNIAADGKTLLIASTIKQLANKKKSNLYIIAEILDEDHITNTDLNCINEFILSNKPFSYLMAKTALQQQHNIVKP</sequence>
<gene>
    <name evidence="4" type="ORF">MF646_01765</name>
</gene>
<dbReference type="PROSITE" id="PS51201">
    <property type="entry name" value="RCK_N"/>
    <property type="match status" value="1"/>
</dbReference>